<evidence type="ECO:0000256" key="1">
    <source>
        <dbReference type="ARBA" id="ARBA00004141"/>
    </source>
</evidence>
<keyword evidence="3" id="KW-1133">Transmembrane helix</keyword>
<dbReference type="Gene3D" id="1.20.1080.10">
    <property type="entry name" value="Glycerol uptake facilitator protein"/>
    <property type="match status" value="1"/>
</dbReference>
<comment type="caution">
    <text evidence="5">The sequence shown here is derived from an EMBL/GenBank/DDBJ whole genome shotgun (WGS) entry which is preliminary data.</text>
</comment>
<dbReference type="OrthoDB" id="3222at2759"/>
<evidence type="ECO:0000256" key="2">
    <source>
        <dbReference type="ARBA" id="ARBA00022692"/>
    </source>
</evidence>
<evidence type="ECO:0000256" key="4">
    <source>
        <dbReference type="ARBA" id="ARBA00023136"/>
    </source>
</evidence>
<dbReference type="SUPFAM" id="SSF81338">
    <property type="entry name" value="Aquaporin-like"/>
    <property type="match status" value="1"/>
</dbReference>
<gene>
    <name evidence="5" type="ORF">CTI12_AA618270</name>
</gene>
<dbReference type="EMBL" id="PKPP01022365">
    <property type="protein sequence ID" value="PWA34518.1"/>
    <property type="molecule type" value="Genomic_DNA"/>
</dbReference>
<dbReference type="AlphaFoldDB" id="A0A2U1KCR7"/>
<organism evidence="5 6">
    <name type="scientific">Artemisia annua</name>
    <name type="common">Sweet wormwood</name>
    <dbReference type="NCBI Taxonomy" id="35608"/>
    <lineage>
        <taxon>Eukaryota</taxon>
        <taxon>Viridiplantae</taxon>
        <taxon>Streptophyta</taxon>
        <taxon>Embryophyta</taxon>
        <taxon>Tracheophyta</taxon>
        <taxon>Spermatophyta</taxon>
        <taxon>Magnoliopsida</taxon>
        <taxon>eudicotyledons</taxon>
        <taxon>Gunneridae</taxon>
        <taxon>Pentapetalae</taxon>
        <taxon>asterids</taxon>
        <taxon>campanulids</taxon>
        <taxon>Asterales</taxon>
        <taxon>Asteraceae</taxon>
        <taxon>Asteroideae</taxon>
        <taxon>Anthemideae</taxon>
        <taxon>Artemisiinae</taxon>
        <taxon>Artemisia</taxon>
    </lineage>
</organism>
<evidence type="ECO:0000313" key="6">
    <source>
        <dbReference type="Proteomes" id="UP000245207"/>
    </source>
</evidence>
<dbReference type="GO" id="GO:0016020">
    <property type="term" value="C:membrane"/>
    <property type="evidence" value="ECO:0007669"/>
    <property type="project" value="UniProtKB-SubCell"/>
</dbReference>
<keyword evidence="2" id="KW-0812">Transmembrane</keyword>
<reference evidence="5 6" key="1">
    <citation type="journal article" date="2018" name="Mol. Plant">
        <title>The genome of Artemisia annua provides insight into the evolution of Asteraceae family and artemisinin biosynthesis.</title>
        <authorList>
            <person name="Shen Q."/>
            <person name="Zhang L."/>
            <person name="Liao Z."/>
            <person name="Wang S."/>
            <person name="Yan T."/>
            <person name="Shi P."/>
            <person name="Liu M."/>
            <person name="Fu X."/>
            <person name="Pan Q."/>
            <person name="Wang Y."/>
            <person name="Lv Z."/>
            <person name="Lu X."/>
            <person name="Zhang F."/>
            <person name="Jiang W."/>
            <person name="Ma Y."/>
            <person name="Chen M."/>
            <person name="Hao X."/>
            <person name="Li L."/>
            <person name="Tang Y."/>
            <person name="Lv G."/>
            <person name="Zhou Y."/>
            <person name="Sun X."/>
            <person name="Brodelius P.E."/>
            <person name="Rose J.K.C."/>
            <person name="Tang K."/>
        </authorList>
    </citation>
    <scope>NUCLEOTIDE SEQUENCE [LARGE SCALE GENOMIC DNA]</scope>
    <source>
        <strain evidence="6">cv. Huhao1</strain>
        <tissue evidence="5">Leaf</tissue>
    </source>
</reference>
<keyword evidence="4" id="KW-0472">Membrane</keyword>
<evidence type="ECO:0000313" key="5">
    <source>
        <dbReference type="EMBL" id="PWA34518.1"/>
    </source>
</evidence>
<sequence length="292" mass="33395">MGKDILTMFFGGATFRNYKCMKKRYNMVDFLYSQGLECVLDKALKFEDDGKTSFFHKPTSTINYLIVPLDEVEAFGSSCIFKGEESLLGLTKGQMKLRFWRPWIIANQVHWQGWVQLVLLLVIHRIESFLQLQRERVSPRSYKRANEAAFLETMNNSEPGSLARAGTINVAIGDSQDRKPTLIGNPSCTGLMMIILSTGHISRAHLNPSLTIGFLALHHFHGYRFPHTRRSFCTDGNSNLERPKVHIFDHHLKVCDTKIKVPANHKQCTDKERAEWKKLSITLKIHTLCSTL</sequence>
<proteinExistence type="predicted"/>
<accession>A0A2U1KCR7</accession>
<dbReference type="PROSITE" id="PS00221">
    <property type="entry name" value="MIP"/>
    <property type="match status" value="1"/>
</dbReference>
<dbReference type="STRING" id="35608.A0A2U1KCR7"/>
<name>A0A2U1KCR7_ARTAN</name>
<evidence type="ECO:0000256" key="3">
    <source>
        <dbReference type="ARBA" id="ARBA00022989"/>
    </source>
</evidence>
<comment type="subcellular location">
    <subcellularLocation>
        <location evidence="1">Membrane</location>
        <topology evidence="1">Multi-pass membrane protein</topology>
    </subcellularLocation>
</comment>
<dbReference type="Proteomes" id="UP000245207">
    <property type="component" value="Unassembled WGS sequence"/>
</dbReference>
<dbReference type="InterPro" id="IPR022357">
    <property type="entry name" value="MIP_CS"/>
</dbReference>
<dbReference type="InterPro" id="IPR023271">
    <property type="entry name" value="Aquaporin-like"/>
</dbReference>
<protein>
    <submittedName>
        <fullName evidence="5">Aquaporin NIP5-1</fullName>
    </submittedName>
</protein>
<keyword evidence="6" id="KW-1185">Reference proteome</keyword>